<feature type="transmembrane region" description="Helical" evidence="12">
    <location>
        <begin position="260"/>
        <end position="286"/>
    </location>
</feature>
<dbReference type="Gene3D" id="1.20.1070.10">
    <property type="entry name" value="Rhodopsin 7-helix transmembrane proteins"/>
    <property type="match status" value="1"/>
</dbReference>
<keyword evidence="15" id="KW-1185">Reference proteome</keyword>
<dbReference type="Proteomes" id="UP000018468">
    <property type="component" value="Unassembled WGS sequence"/>
</dbReference>
<name>W5NMB5_LEPOC</name>
<comment type="similarity">
    <text evidence="11">Belongs to the G-protein coupled receptor 1 family.</text>
</comment>
<evidence type="ECO:0000256" key="2">
    <source>
        <dbReference type="ARBA" id="ARBA00022475"/>
    </source>
</evidence>
<evidence type="ECO:0000256" key="11">
    <source>
        <dbReference type="RuleBase" id="RU000688"/>
    </source>
</evidence>
<dbReference type="PANTHER" id="PTHR24234:SF8">
    <property type="entry name" value="G-PROTEIN COUPLED RECEPTOR 4-LIKE"/>
    <property type="match status" value="1"/>
</dbReference>
<evidence type="ECO:0000256" key="6">
    <source>
        <dbReference type="ARBA" id="ARBA00023136"/>
    </source>
</evidence>
<dbReference type="PROSITE" id="PS00237">
    <property type="entry name" value="G_PROTEIN_RECEP_F1_1"/>
    <property type="match status" value="1"/>
</dbReference>
<feature type="domain" description="G-protein coupled receptors family 1 profile" evidence="13">
    <location>
        <begin position="50"/>
        <end position="283"/>
    </location>
</feature>
<evidence type="ECO:0000256" key="9">
    <source>
        <dbReference type="ARBA" id="ARBA00023180"/>
    </source>
</evidence>
<sequence length="297" mass="33553">VTDTMNTSPILNYTEIINNIDSSDFILFAHSLTSLRVIMGYVVICIGLPANCLAIYGLYHLIKSDHVIPVYIINLLISDLLQLPSNLASNIYVKFDFHLYTDVLVRVLLSIFFLGVSGNIGFMVCIALERYLVIVHPLWYRLHRSIRITVLVSLVVWALCIFCTIIISYTEVYAVYLTGHILWIVILAVSLFLLVFSYVSTRRAIARAIAVPDVEKRKILHVLTLVLTTYIVLFLPYLLFHFLFFSGVLKTLYTPENANVFAVCLTVASLLITLNPVVDPVLYFLLRTKVRGTLGSS</sequence>
<keyword evidence="10 11" id="KW-0807">Transducer</keyword>
<dbReference type="HOGENOM" id="CLU_009579_23_0_1"/>
<reference evidence="14" key="2">
    <citation type="submission" date="2025-08" db="UniProtKB">
        <authorList>
            <consortium name="Ensembl"/>
        </authorList>
    </citation>
    <scope>IDENTIFICATION</scope>
</reference>
<keyword evidence="3 11" id="KW-0812">Transmembrane</keyword>
<dbReference type="InParanoid" id="W5NMB5"/>
<feature type="transmembrane region" description="Helical" evidence="12">
    <location>
        <begin position="219"/>
        <end position="240"/>
    </location>
</feature>
<feature type="transmembrane region" description="Helical" evidence="12">
    <location>
        <begin position="148"/>
        <end position="169"/>
    </location>
</feature>
<dbReference type="GO" id="GO:0005886">
    <property type="term" value="C:plasma membrane"/>
    <property type="evidence" value="ECO:0000318"/>
    <property type="project" value="GO_Central"/>
</dbReference>
<reference evidence="14" key="3">
    <citation type="submission" date="2025-09" db="UniProtKB">
        <authorList>
            <consortium name="Ensembl"/>
        </authorList>
    </citation>
    <scope>IDENTIFICATION</scope>
</reference>
<dbReference type="SUPFAM" id="SSF81321">
    <property type="entry name" value="Family A G protein-coupled receptor-like"/>
    <property type="match status" value="1"/>
</dbReference>
<dbReference type="Ensembl" id="ENSLOCT00000021811.1">
    <property type="protein sequence ID" value="ENSLOCP00000021774.1"/>
    <property type="gene ID" value="ENSLOCG00000017669.1"/>
</dbReference>
<dbReference type="eggNOG" id="ENOG502SPVS">
    <property type="taxonomic scope" value="Eukaryota"/>
</dbReference>
<dbReference type="InterPro" id="IPR000276">
    <property type="entry name" value="GPCR_Rhodpsn"/>
</dbReference>
<dbReference type="InterPro" id="IPR017452">
    <property type="entry name" value="GPCR_Rhodpsn_7TM"/>
</dbReference>
<proteinExistence type="inferred from homology"/>
<evidence type="ECO:0000256" key="12">
    <source>
        <dbReference type="SAM" id="Phobius"/>
    </source>
</evidence>
<evidence type="ECO:0000256" key="10">
    <source>
        <dbReference type="ARBA" id="ARBA00023224"/>
    </source>
</evidence>
<keyword evidence="4 12" id="KW-1133">Transmembrane helix</keyword>
<dbReference type="PANTHER" id="PTHR24234">
    <property type="entry name" value="LYSOPHOSPHATIDIC ACID RECEPTOR 5/SPHINGOSYLPHOSPHORYLCHOLINE RECEPTOR"/>
    <property type="match status" value="1"/>
</dbReference>
<dbReference type="Pfam" id="PF00001">
    <property type="entry name" value="7tm_1"/>
    <property type="match status" value="1"/>
</dbReference>
<evidence type="ECO:0000313" key="15">
    <source>
        <dbReference type="Proteomes" id="UP000018468"/>
    </source>
</evidence>
<dbReference type="OMA" id="FMMCISV"/>
<organism evidence="14 15">
    <name type="scientific">Lepisosteus oculatus</name>
    <name type="common">Spotted gar</name>
    <dbReference type="NCBI Taxonomy" id="7918"/>
    <lineage>
        <taxon>Eukaryota</taxon>
        <taxon>Metazoa</taxon>
        <taxon>Chordata</taxon>
        <taxon>Craniata</taxon>
        <taxon>Vertebrata</taxon>
        <taxon>Euteleostomi</taxon>
        <taxon>Actinopterygii</taxon>
        <taxon>Neopterygii</taxon>
        <taxon>Holostei</taxon>
        <taxon>Semionotiformes</taxon>
        <taxon>Lepisosteidae</taxon>
        <taxon>Lepisosteus</taxon>
    </lineage>
</organism>
<comment type="subcellular location">
    <subcellularLocation>
        <location evidence="1">Cell membrane</location>
        <topology evidence="1">Multi-pass membrane protein</topology>
    </subcellularLocation>
</comment>
<dbReference type="PROSITE" id="PS50262">
    <property type="entry name" value="G_PROTEIN_RECEP_F1_2"/>
    <property type="match status" value="1"/>
</dbReference>
<evidence type="ECO:0000256" key="3">
    <source>
        <dbReference type="ARBA" id="ARBA00022692"/>
    </source>
</evidence>
<accession>W5NMB5</accession>
<dbReference type="AlphaFoldDB" id="W5NMB5"/>
<keyword evidence="6 12" id="KW-0472">Membrane</keyword>
<keyword evidence="9" id="KW-0325">Glycoprotein</keyword>
<feature type="transmembrane region" description="Helical" evidence="12">
    <location>
        <begin position="103"/>
        <end position="128"/>
    </location>
</feature>
<evidence type="ECO:0000313" key="14">
    <source>
        <dbReference type="Ensembl" id="ENSLOCP00000021774.1"/>
    </source>
</evidence>
<dbReference type="FunFam" id="1.20.1070.10:FF:000669">
    <property type="entry name" value="Uncharacterized protein"/>
    <property type="match status" value="1"/>
</dbReference>
<evidence type="ECO:0000256" key="4">
    <source>
        <dbReference type="ARBA" id="ARBA00022989"/>
    </source>
</evidence>
<evidence type="ECO:0000256" key="5">
    <source>
        <dbReference type="ARBA" id="ARBA00023040"/>
    </source>
</evidence>
<protein>
    <submittedName>
        <fullName evidence="14">G-protein coupled receptor 4-like</fullName>
    </submittedName>
</protein>
<evidence type="ECO:0000256" key="1">
    <source>
        <dbReference type="ARBA" id="ARBA00004651"/>
    </source>
</evidence>
<reference evidence="15" key="1">
    <citation type="submission" date="2011-12" db="EMBL/GenBank/DDBJ databases">
        <title>The Draft Genome of Lepisosteus oculatus.</title>
        <authorList>
            <consortium name="The Broad Institute Genome Assembly &amp; Analysis Group"/>
            <consortium name="Computational R&amp;D Group"/>
            <consortium name="and Sequencing Platform"/>
            <person name="Di Palma F."/>
            <person name="Alfoldi J."/>
            <person name="Johnson J."/>
            <person name="Berlin A."/>
            <person name="Gnerre S."/>
            <person name="Jaffe D."/>
            <person name="MacCallum I."/>
            <person name="Young S."/>
            <person name="Walker B.J."/>
            <person name="Lander E.S."/>
            <person name="Lindblad-Toh K."/>
        </authorList>
    </citation>
    <scope>NUCLEOTIDE SEQUENCE [LARGE SCALE GENOMIC DNA]</scope>
</reference>
<dbReference type="GO" id="GO:0004930">
    <property type="term" value="F:G protein-coupled receptor activity"/>
    <property type="evidence" value="ECO:0000318"/>
    <property type="project" value="GO_Central"/>
</dbReference>
<dbReference type="PRINTS" id="PR00237">
    <property type="entry name" value="GPCRRHODOPSN"/>
</dbReference>
<evidence type="ECO:0000256" key="8">
    <source>
        <dbReference type="ARBA" id="ARBA00023170"/>
    </source>
</evidence>
<feature type="transmembrane region" description="Helical" evidence="12">
    <location>
        <begin position="181"/>
        <end position="199"/>
    </location>
</feature>
<keyword evidence="8 11" id="KW-0675">Receptor</keyword>
<feature type="transmembrane region" description="Helical" evidence="12">
    <location>
        <begin position="66"/>
        <end position="83"/>
    </location>
</feature>
<keyword evidence="7" id="KW-1015">Disulfide bond</keyword>
<keyword evidence="5 11" id="KW-0297">G-protein coupled receptor</keyword>
<dbReference type="GO" id="GO:0007186">
    <property type="term" value="P:G protein-coupled receptor signaling pathway"/>
    <property type="evidence" value="ECO:0000318"/>
    <property type="project" value="GO_Central"/>
</dbReference>
<keyword evidence="2" id="KW-1003">Cell membrane</keyword>
<dbReference type="GeneTree" id="ENSGT00940000164014"/>
<dbReference type="Bgee" id="ENSLOCG00000017669">
    <property type="expression patterns" value="Expressed in pharyngeal gill and 2 other cell types or tissues"/>
</dbReference>
<evidence type="ECO:0000256" key="7">
    <source>
        <dbReference type="ARBA" id="ARBA00023157"/>
    </source>
</evidence>
<evidence type="ECO:0000259" key="13">
    <source>
        <dbReference type="PROSITE" id="PS50262"/>
    </source>
</evidence>
<feature type="transmembrane region" description="Helical" evidence="12">
    <location>
        <begin position="38"/>
        <end position="59"/>
    </location>
</feature>